<dbReference type="GO" id="GO:0005737">
    <property type="term" value="C:cytoplasm"/>
    <property type="evidence" value="ECO:0007669"/>
    <property type="project" value="TreeGrafter"/>
</dbReference>
<dbReference type="OrthoDB" id="10254896at2759"/>
<keyword evidence="5" id="KW-0282">Flagellum</keyword>
<comment type="caution">
    <text evidence="5">The sequence shown here is derived from an EMBL/GenBank/DDBJ whole genome shotgun (WGS) entry which is preliminary data.</text>
</comment>
<name>A0A7J6NVH9_PEROL</name>
<reference evidence="5 6" key="1">
    <citation type="submission" date="2020-04" db="EMBL/GenBank/DDBJ databases">
        <title>Perkinsus olseni comparative genomics.</title>
        <authorList>
            <person name="Bogema D.R."/>
        </authorList>
    </citation>
    <scope>NUCLEOTIDE SEQUENCE [LARGE SCALE GENOMIC DNA]</scope>
    <source>
        <strain evidence="5">00978-12</strain>
    </source>
</reference>
<evidence type="ECO:0000256" key="2">
    <source>
        <dbReference type="ARBA" id="ARBA00023054"/>
    </source>
</evidence>
<dbReference type="GO" id="GO:0097546">
    <property type="term" value="C:ciliary base"/>
    <property type="evidence" value="ECO:0007669"/>
    <property type="project" value="TreeGrafter"/>
</dbReference>
<dbReference type="InterPro" id="IPR028172">
    <property type="entry name" value="FT20"/>
</dbReference>
<organism evidence="5 6">
    <name type="scientific">Perkinsus olseni</name>
    <name type="common">Perkinsus atlanticus</name>
    <dbReference type="NCBI Taxonomy" id="32597"/>
    <lineage>
        <taxon>Eukaryota</taxon>
        <taxon>Sar</taxon>
        <taxon>Alveolata</taxon>
        <taxon>Perkinsozoa</taxon>
        <taxon>Perkinsea</taxon>
        <taxon>Perkinsida</taxon>
        <taxon>Perkinsidae</taxon>
        <taxon>Perkinsus</taxon>
    </lineage>
</organism>
<dbReference type="GO" id="GO:0097730">
    <property type="term" value="C:non-motile cilium"/>
    <property type="evidence" value="ECO:0007669"/>
    <property type="project" value="TreeGrafter"/>
</dbReference>
<dbReference type="EMBL" id="JABANP010000170">
    <property type="protein sequence ID" value="KAF4687873.1"/>
    <property type="molecule type" value="Genomic_DNA"/>
</dbReference>
<evidence type="ECO:0000256" key="4">
    <source>
        <dbReference type="SAM" id="Coils"/>
    </source>
</evidence>
<feature type="coiled-coil region" evidence="4">
    <location>
        <begin position="88"/>
        <end position="125"/>
    </location>
</feature>
<dbReference type="GO" id="GO:0061512">
    <property type="term" value="P:protein localization to cilium"/>
    <property type="evidence" value="ECO:0007669"/>
    <property type="project" value="TreeGrafter"/>
</dbReference>
<dbReference type="PANTHER" id="PTHR31978">
    <property type="entry name" value="INTRAFLAGELLAR TRANSPORT PROTEIN 20 HOMOLOG"/>
    <property type="match status" value="1"/>
</dbReference>
<gene>
    <name evidence="5" type="primary">IFT20</name>
    <name evidence="5" type="ORF">FOZ60_003433</name>
</gene>
<evidence type="ECO:0000256" key="1">
    <source>
        <dbReference type="ARBA" id="ARBA00004138"/>
    </source>
</evidence>
<evidence type="ECO:0000313" key="6">
    <source>
        <dbReference type="Proteomes" id="UP000541610"/>
    </source>
</evidence>
<dbReference type="PANTHER" id="PTHR31978:SF1">
    <property type="entry name" value="INTRAFLAGELLAR TRANSPORT PROTEIN 20 HOMOLOG"/>
    <property type="match status" value="1"/>
</dbReference>
<keyword evidence="3" id="KW-0966">Cell projection</keyword>
<dbReference type="GO" id="GO:0030990">
    <property type="term" value="C:intraciliary transport particle"/>
    <property type="evidence" value="ECO:0007669"/>
    <property type="project" value="TreeGrafter"/>
</dbReference>
<accession>A0A7J6NVH9</accession>
<dbReference type="GO" id="GO:0060271">
    <property type="term" value="P:cilium assembly"/>
    <property type="evidence" value="ECO:0007669"/>
    <property type="project" value="TreeGrafter"/>
</dbReference>
<dbReference type="Proteomes" id="UP000541610">
    <property type="component" value="Unassembled WGS sequence"/>
</dbReference>
<keyword evidence="5" id="KW-0969">Cilium</keyword>
<proteinExistence type="predicted"/>
<keyword evidence="2 4" id="KW-0175">Coiled coil</keyword>
<dbReference type="GO" id="GO:0036064">
    <property type="term" value="C:ciliary basal body"/>
    <property type="evidence" value="ECO:0007669"/>
    <property type="project" value="TreeGrafter"/>
</dbReference>
<protein>
    <submittedName>
        <fullName evidence="5">Intraflagellar transport protein 20</fullName>
    </submittedName>
</protein>
<evidence type="ECO:0000313" key="5">
    <source>
        <dbReference type="EMBL" id="KAF4687873.1"/>
    </source>
</evidence>
<sequence length="130" mass="14896">MIDTDVTVSFDSANRLRVLPEDAYIHSTDLRDTSVEFSTKSSRFNEVVGAVVSHLAAQAQQIDEARLRVIGARTMTAMERDEGRERKVAHLQTVLAEKRRELARVEEHRRGMEALEMERKATLERLMNNE</sequence>
<evidence type="ECO:0000256" key="3">
    <source>
        <dbReference type="ARBA" id="ARBA00023273"/>
    </source>
</evidence>
<dbReference type="Pfam" id="PF14931">
    <property type="entry name" value="IFT20"/>
    <property type="match status" value="1"/>
</dbReference>
<comment type="subcellular location">
    <subcellularLocation>
        <location evidence="1">Cell projection</location>
        <location evidence="1">Cilium</location>
    </subcellularLocation>
</comment>
<dbReference type="AlphaFoldDB" id="A0A7J6NVH9"/>